<evidence type="ECO:0000256" key="2">
    <source>
        <dbReference type="ARBA" id="ARBA00022679"/>
    </source>
</evidence>
<dbReference type="Pfam" id="PF00109">
    <property type="entry name" value="ketoacyl-synt"/>
    <property type="match status" value="1"/>
</dbReference>
<evidence type="ECO:0000256" key="1">
    <source>
        <dbReference type="ARBA" id="ARBA00008467"/>
    </source>
</evidence>
<keyword evidence="5" id="KW-0012">Acyltransferase</keyword>
<dbReference type="OrthoDB" id="292158at2"/>
<dbReference type="Proteomes" id="UP000315750">
    <property type="component" value="Chromosome"/>
</dbReference>
<dbReference type="SMART" id="SM00825">
    <property type="entry name" value="PKS_KS"/>
    <property type="match status" value="1"/>
</dbReference>
<dbReference type="Gene3D" id="3.40.47.10">
    <property type="match status" value="2"/>
</dbReference>
<dbReference type="InterPro" id="IPR014030">
    <property type="entry name" value="Ketoacyl_synth_N"/>
</dbReference>
<dbReference type="EMBL" id="CP036278">
    <property type="protein sequence ID" value="QDU54047.1"/>
    <property type="molecule type" value="Genomic_DNA"/>
</dbReference>
<name>A0A518AH48_9BACT</name>
<dbReference type="GO" id="GO:0004315">
    <property type="term" value="F:3-oxoacyl-[acyl-carrier-protein] synthase activity"/>
    <property type="evidence" value="ECO:0007669"/>
    <property type="project" value="UniProtKB-EC"/>
</dbReference>
<accession>A0A518AH48</accession>
<dbReference type="CDD" id="cd00834">
    <property type="entry name" value="KAS_I_II"/>
    <property type="match status" value="1"/>
</dbReference>
<keyword evidence="6" id="KW-1185">Reference proteome</keyword>
<gene>
    <name evidence="5" type="primary">fabF_2</name>
    <name evidence="5" type="ORF">Pan181_02270</name>
</gene>
<evidence type="ECO:0000313" key="6">
    <source>
        <dbReference type="Proteomes" id="UP000315750"/>
    </source>
</evidence>
<dbReference type="InterPro" id="IPR000794">
    <property type="entry name" value="Beta-ketoacyl_synthase"/>
</dbReference>
<dbReference type="PANTHER" id="PTHR11712">
    <property type="entry name" value="POLYKETIDE SYNTHASE-RELATED"/>
    <property type="match status" value="1"/>
</dbReference>
<dbReference type="InterPro" id="IPR016039">
    <property type="entry name" value="Thiolase-like"/>
</dbReference>
<keyword evidence="2 3" id="KW-0808">Transferase</keyword>
<protein>
    <submittedName>
        <fullName evidence="5">3-oxoacyl-[acyl-carrier-protein] synthase 2</fullName>
        <ecNumber evidence="5">2.3.1.179</ecNumber>
    </submittedName>
</protein>
<dbReference type="AlphaFoldDB" id="A0A518AH48"/>
<evidence type="ECO:0000313" key="5">
    <source>
        <dbReference type="EMBL" id="QDU54047.1"/>
    </source>
</evidence>
<dbReference type="RefSeq" id="WP_145245077.1">
    <property type="nucleotide sequence ID" value="NZ_CP036278.1"/>
</dbReference>
<dbReference type="GO" id="GO:0005829">
    <property type="term" value="C:cytosol"/>
    <property type="evidence" value="ECO:0007669"/>
    <property type="project" value="TreeGrafter"/>
</dbReference>
<dbReference type="SUPFAM" id="SSF53901">
    <property type="entry name" value="Thiolase-like"/>
    <property type="match status" value="2"/>
</dbReference>
<dbReference type="KEGG" id="amuc:Pan181_02270"/>
<reference evidence="5 6" key="1">
    <citation type="submission" date="2019-02" db="EMBL/GenBank/DDBJ databases">
        <title>Deep-cultivation of Planctomycetes and their phenomic and genomic characterization uncovers novel biology.</title>
        <authorList>
            <person name="Wiegand S."/>
            <person name="Jogler M."/>
            <person name="Boedeker C."/>
            <person name="Pinto D."/>
            <person name="Vollmers J."/>
            <person name="Rivas-Marin E."/>
            <person name="Kohn T."/>
            <person name="Peeters S.H."/>
            <person name="Heuer A."/>
            <person name="Rast P."/>
            <person name="Oberbeckmann S."/>
            <person name="Bunk B."/>
            <person name="Jeske O."/>
            <person name="Meyerdierks A."/>
            <person name="Storesund J.E."/>
            <person name="Kallscheuer N."/>
            <person name="Luecker S."/>
            <person name="Lage O.M."/>
            <person name="Pohl T."/>
            <person name="Merkel B.J."/>
            <person name="Hornburger P."/>
            <person name="Mueller R.-W."/>
            <person name="Bruemmer F."/>
            <person name="Labrenz M."/>
            <person name="Spormann A.M."/>
            <person name="Op den Camp H."/>
            <person name="Overmann J."/>
            <person name="Amann R."/>
            <person name="Jetten M.S.M."/>
            <person name="Mascher T."/>
            <person name="Medema M.H."/>
            <person name="Devos D.P."/>
            <person name="Kaster A.-K."/>
            <person name="Ovreas L."/>
            <person name="Rohde M."/>
            <person name="Galperin M.Y."/>
            <person name="Jogler C."/>
        </authorList>
    </citation>
    <scope>NUCLEOTIDE SEQUENCE [LARGE SCALE GENOMIC DNA]</scope>
    <source>
        <strain evidence="5 6">Pan181</strain>
    </source>
</reference>
<dbReference type="PROSITE" id="PS52004">
    <property type="entry name" value="KS3_2"/>
    <property type="match status" value="1"/>
</dbReference>
<dbReference type="Pfam" id="PF02801">
    <property type="entry name" value="Ketoacyl-synt_C"/>
    <property type="match status" value="1"/>
</dbReference>
<sequence>MEDVLITGLGIVSPIGIGREAVRSAIESRTSGITTIDDYAKAGWLAPYGGRVTDFEPKEYVKPRKSMKVMAHEIQMAFAAAEMAVSDAGLEEGSIDPERSGVVLGAGSMYCDLEELVDAYRSCSTEQGFDFNKWGDAAKRELFPLWMLKYLPNMPACHIGIRHDARGPTNTISHGEISSLLALAEAMQVIRRGQADVMFVGGTSTRLSITDLVWHGGARMAHGDLSPAEACRPFDAKRQGMVMGEGAAVMVLESRTHAERRGQQPLARVLSVATRSCQTAKRFDPPVPAIENALSVALERAEIAPSELAHINAHGLGTLEDDPAEAQAIAKVLDGADVPVTSPKSYFGNLGAGCGAMELVVSLLAANEGAVPPTLNHEQTDPACPVRVAAETEATTRKAFAALNHTNTGQAVAAILACD</sequence>
<dbReference type="GO" id="GO:0006633">
    <property type="term" value="P:fatty acid biosynthetic process"/>
    <property type="evidence" value="ECO:0007669"/>
    <property type="project" value="TreeGrafter"/>
</dbReference>
<proteinExistence type="inferred from homology"/>
<dbReference type="InterPro" id="IPR014031">
    <property type="entry name" value="Ketoacyl_synth_C"/>
</dbReference>
<dbReference type="PANTHER" id="PTHR11712:SF336">
    <property type="entry name" value="3-OXOACYL-[ACYL-CARRIER-PROTEIN] SYNTHASE, MITOCHONDRIAL"/>
    <property type="match status" value="1"/>
</dbReference>
<evidence type="ECO:0000256" key="3">
    <source>
        <dbReference type="RuleBase" id="RU003694"/>
    </source>
</evidence>
<feature type="domain" description="Ketosynthase family 3 (KS3)" evidence="4">
    <location>
        <begin position="1"/>
        <end position="419"/>
    </location>
</feature>
<organism evidence="5 6">
    <name type="scientific">Aeoliella mucimassa</name>
    <dbReference type="NCBI Taxonomy" id="2527972"/>
    <lineage>
        <taxon>Bacteria</taxon>
        <taxon>Pseudomonadati</taxon>
        <taxon>Planctomycetota</taxon>
        <taxon>Planctomycetia</taxon>
        <taxon>Pirellulales</taxon>
        <taxon>Lacipirellulaceae</taxon>
        <taxon>Aeoliella</taxon>
    </lineage>
</organism>
<dbReference type="InterPro" id="IPR020841">
    <property type="entry name" value="PKS_Beta-ketoAc_synthase_dom"/>
</dbReference>
<comment type="similarity">
    <text evidence="1 3">Belongs to the thiolase-like superfamily. Beta-ketoacyl-ACP synthases family.</text>
</comment>
<evidence type="ECO:0000259" key="4">
    <source>
        <dbReference type="PROSITE" id="PS52004"/>
    </source>
</evidence>
<dbReference type="EC" id="2.3.1.179" evidence="5"/>